<dbReference type="HOGENOM" id="CLU_155837_3_0_0"/>
<dbReference type="eggNOG" id="COG2161">
    <property type="taxonomic scope" value="Bacteria"/>
</dbReference>
<dbReference type="OrthoDB" id="9802003at2"/>
<evidence type="ECO:0000313" key="4">
    <source>
        <dbReference type="EMBL" id="ABJ84875.1"/>
    </source>
</evidence>
<evidence type="ECO:0000256" key="2">
    <source>
        <dbReference type="RuleBase" id="RU362080"/>
    </source>
</evidence>
<dbReference type="PANTHER" id="PTHR33713:SF6">
    <property type="entry name" value="ANTITOXIN YEFM"/>
    <property type="match status" value="1"/>
</dbReference>
<comment type="similarity">
    <text evidence="1 2">Belongs to the phD/YefM antitoxin family.</text>
</comment>
<dbReference type="AlphaFoldDB" id="Q01ZP0"/>
<dbReference type="InterPro" id="IPR051405">
    <property type="entry name" value="phD/YefM_antitoxin"/>
</dbReference>
<protein>
    <recommendedName>
        <fullName evidence="2">Antitoxin</fullName>
    </recommendedName>
</protein>
<name>Q01ZP0_SOLUE</name>
<dbReference type="PANTHER" id="PTHR33713">
    <property type="entry name" value="ANTITOXIN YAFN-RELATED"/>
    <property type="match status" value="1"/>
</dbReference>
<evidence type="ECO:0000256" key="1">
    <source>
        <dbReference type="ARBA" id="ARBA00009981"/>
    </source>
</evidence>
<dbReference type="STRING" id="234267.Acid_3908"/>
<feature type="region of interest" description="Disordered" evidence="3">
    <location>
        <begin position="102"/>
        <end position="126"/>
    </location>
</feature>
<proteinExistence type="inferred from homology"/>
<dbReference type="NCBIfam" id="TIGR01552">
    <property type="entry name" value="phd_fam"/>
    <property type="match status" value="1"/>
</dbReference>
<dbReference type="Gene3D" id="3.40.1620.10">
    <property type="entry name" value="YefM-like domain"/>
    <property type="match status" value="1"/>
</dbReference>
<dbReference type="EMBL" id="CP000473">
    <property type="protein sequence ID" value="ABJ84875.1"/>
    <property type="molecule type" value="Genomic_DNA"/>
</dbReference>
<dbReference type="InterPro" id="IPR006442">
    <property type="entry name" value="Antitoxin_Phd/YefM"/>
</dbReference>
<accession>Q01ZP0</accession>
<evidence type="ECO:0000256" key="3">
    <source>
        <dbReference type="SAM" id="MobiDB-lite"/>
    </source>
</evidence>
<comment type="function">
    <text evidence="2">Antitoxin component of a type II toxin-antitoxin (TA) system.</text>
</comment>
<dbReference type="FunCoup" id="Q01ZP0">
    <property type="interactions" value="2"/>
</dbReference>
<dbReference type="InParanoid" id="Q01ZP0"/>
<organism evidence="4">
    <name type="scientific">Solibacter usitatus (strain Ellin6076)</name>
    <dbReference type="NCBI Taxonomy" id="234267"/>
    <lineage>
        <taxon>Bacteria</taxon>
        <taxon>Pseudomonadati</taxon>
        <taxon>Acidobacteriota</taxon>
        <taxon>Terriglobia</taxon>
        <taxon>Bryobacterales</taxon>
        <taxon>Solibacteraceae</taxon>
        <taxon>Candidatus Solibacter</taxon>
    </lineage>
</organism>
<dbReference type="KEGG" id="sus:Acid_3908"/>
<dbReference type="SUPFAM" id="SSF143120">
    <property type="entry name" value="YefM-like"/>
    <property type="match status" value="1"/>
</dbReference>
<sequence>MSFVHDVGGLPGLRASPYPYRNTVQYGQGCVTPRETTYTSLRENLASVLDEVVDNQDTVIVRRRGARDVALLPATELAGLLETAHLLRSPRNARRLLGALRQAERGKTKPETASELRREILGEARA</sequence>
<dbReference type="InterPro" id="IPR036165">
    <property type="entry name" value="YefM-like_sf"/>
</dbReference>
<reference evidence="4" key="1">
    <citation type="submission" date="2006-10" db="EMBL/GenBank/DDBJ databases">
        <title>Complete sequence of Solibacter usitatus Ellin6076.</title>
        <authorList>
            <consortium name="US DOE Joint Genome Institute"/>
            <person name="Copeland A."/>
            <person name="Lucas S."/>
            <person name="Lapidus A."/>
            <person name="Barry K."/>
            <person name="Detter J.C."/>
            <person name="Glavina del Rio T."/>
            <person name="Hammon N."/>
            <person name="Israni S."/>
            <person name="Dalin E."/>
            <person name="Tice H."/>
            <person name="Pitluck S."/>
            <person name="Thompson L.S."/>
            <person name="Brettin T."/>
            <person name="Bruce D."/>
            <person name="Han C."/>
            <person name="Tapia R."/>
            <person name="Gilna P."/>
            <person name="Schmutz J."/>
            <person name="Larimer F."/>
            <person name="Land M."/>
            <person name="Hauser L."/>
            <person name="Kyrpides N."/>
            <person name="Mikhailova N."/>
            <person name="Janssen P.H."/>
            <person name="Kuske C.R."/>
            <person name="Richardson P."/>
        </authorList>
    </citation>
    <scope>NUCLEOTIDE SEQUENCE</scope>
    <source>
        <strain evidence="4">Ellin6076</strain>
    </source>
</reference>
<dbReference type="Gene3D" id="1.10.1220.170">
    <property type="match status" value="1"/>
</dbReference>
<dbReference type="Pfam" id="PF02604">
    <property type="entry name" value="PhdYeFM_antitox"/>
    <property type="match status" value="1"/>
</dbReference>
<gene>
    <name evidence="4" type="ordered locus">Acid_3908</name>
</gene>